<evidence type="ECO:0000259" key="8">
    <source>
        <dbReference type="Pfam" id="PF05000"/>
    </source>
</evidence>
<dbReference type="InterPro" id="IPR038120">
    <property type="entry name" value="Rpb1_funnel_sf"/>
</dbReference>
<dbReference type="AlphaFoldDB" id="A0A1X7URE4"/>
<dbReference type="InterPro" id="IPR007081">
    <property type="entry name" value="RNA_pol_Rpb1_5"/>
</dbReference>
<evidence type="ECO:0000259" key="7">
    <source>
        <dbReference type="Pfam" id="PF04998"/>
    </source>
</evidence>
<protein>
    <recommendedName>
        <fullName evidence="2">DNA-directed RNA polymerase</fullName>
        <ecNumber evidence="2">2.7.7.6</ecNumber>
    </recommendedName>
</protein>
<dbReference type="PANTHER" id="PTHR19376">
    <property type="entry name" value="DNA-DIRECTED RNA POLYMERASE"/>
    <property type="match status" value="1"/>
</dbReference>
<keyword evidence="6" id="KW-0804">Transcription</keyword>
<dbReference type="Gene3D" id="1.10.132.30">
    <property type="match status" value="1"/>
</dbReference>
<dbReference type="InterPro" id="IPR007083">
    <property type="entry name" value="RNA_pol_Rpb1_4"/>
</dbReference>
<dbReference type="Gene3D" id="6.10.250.2940">
    <property type="match status" value="1"/>
</dbReference>
<dbReference type="Pfam" id="PF05000">
    <property type="entry name" value="RNA_pol_Rpb1_4"/>
    <property type="match status" value="1"/>
</dbReference>
<organism evidence="9">
    <name type="scientific">Amphimedon queenslandica</name>
    <name type="common">Sponge</name>
    <dbReference type="NCBI Taxonomy" id="400682"/>
    <lineage>
        <taxon>Eukaryota</taxon>
        <taxon>Metazoa</taxon>
        <taxon>Porifera</taxon>
        <taxon>Demospongiae</taxon>
        <taxon>Heteroscleromorpha</taxon>
        <taxon>Haplosclerida</taxon>
        <taxon>Niphatidae</taxon>
        <taxon>Amphimedon</taxon>
    </lineage>
</organism>
<dbReference type="EnsemblMetazoa" id="Aqu2.1.30231_001">
    <property type="protein sequence ID" value="Aqu2.1.30231_001"/>
    <property type="gene ID" value="Aqu2.1.30231"/>
</dbReference>
<feature type="domain" description="RNA polymerase Rpb1" evidence="8">
    <location>
        <begin position="10"/>
        <end position="92"/>
    </location>
</feature>
<evidence type="ECO:0000256" key="6">
    <source>
        <dbReference type="ARBA" id="ARBA00023163"/>
    </source>
</evidence>
<dbReference type="GO" id="GO:0006351">
    <property type="term" value="P:DNA-templated transcription"/>
    <property type="evidence" value="ECO:0007669"/>
    <property type="project" value="InterPro"/>
</dbReference>
<dbReference type="GO" id="GO:0003677">
    <property type="term" value="F:DNA binding"/>
    <property type="evidence" value="ECO:0007669"/>
    <property type="project" value="InterPro"/>
</dbReference>
<dbReference type="EC" id="2.7.7.6" evidence="2"/>
<dbReference type="GO" id="GO:0005736">
    <property type="term" value="C:RNA polymerase I complex"/>
    <property type="evidence" value="ECO:0007669"/>
    <property type="project" value="TreeGrafter"/>
</dbReference>
<keyword evidence="3" id="KW-0240">DNA-directed RNA polymerase</keyword>
<evidence type="ECO:0000256" key="3">
    <source>
        <dbReference type="ARBA" id="ARBA00022478"/>
    </source>
</evidence>
<dbReference type="InterPro" id="IPR045867">
    <property type="entry name" value="DNA-dir_RpoC_beta_prime"/>
</dbReference>
<evidence type="ECO:0000256" key="2">
    <source>
        <dbReference type="ARBA" id="ARBA00012418"/>
    </source>
</evidence>
<dbReference type="InParanoid" id="A0A1X7URE4"/>
<accession>A0A1X7URE4</accession>
<evidence type="ECO:0000256" key="5">
    <source>
        <dbReference type="ARBA" id="ARBA00022695"/>
    </source>
</evidence>
<name>A0A1X7URE4_AMPQE</name>
<dbReference type="Pfam" id="PF04998">
    <property type="entry name" value="RNA_pol_Rpb1_5"/>
    <property type="match status" value="1"/>
</dbReference>
<dbReference type="GO" id="GO:0003899">
    <property type="term" value="F:DNA-directed RNA polymerase activity"/>
    <property type="evidence" value="ECO:0007669"/>
    <property type="project" value="UniProtKB-EC"/>
</dbReference>
<dbReference type="PANTHER" id="PTHR19376:SF11">
    <property type="entry name" value="DNA-DIRECTED RNA POLYMERASE I SUBUNIT RPA1"/>
    <property type="match status" value="1"/>
</dbReference>
<sequence length="199" mass="21695">DGLKVLDFFMKKKTDQINNKVNVACIPVGLHKPFPSNSLQLMVQAGAKGSTVNCMQISCLLGQIELEGRRPPIMLSGRSLPTFLPYDTTPRSDQCSGFVDGRFLTGVRPPEFFLHAMAGREGLVDTAVKTSRSGYLQRCLVKHLEGITVNYDLTVRDSDTSVLQFLHVSLLVWLILAVEGLELVSCTVEGGGGAVLSDR</sequence>
<keyword evidence="4" id="KW-0808">Transferase</keyword>
<evidence type="ECO:0000256" key="1">
    <source>
        <dbReference type="ARBA" id="ARBA00006460"/>
    </source>
</evidence>
<comment type="similarity">
    <text evidence="1">Belongs to the RNA polymerase beta' chain family.</text>
</comment>
<dbReference type="OrthoDB" id="270392at2759"/>
<dbReference type="STRING" id="400682.A0A1X7URE4"/>
<evidence type="ECO:0000313" key="9">
    <source>
        <dbReference type="EnsemblMetazoa" id="Aqu2.1.30231_001"/>
    </source>
</evidence>
<reference evidence="9" key="1">
    <citation type="submission" date="2017-05" db="UniProtKB">
        <authorList>
            <consortium name="EnsemblMetazoa"/>
        </authorList>
    </citation>
    <scope>IDENTIFICATION</scope>
</reference>
<feature type="domain" description="RNA polymerase Rpb1" evidence="7">
    <location>
        <begin position="106"/>
        <end position="167"/>
    </location>
</feature>
<keyword evidence="5" id="KW-0548">Nucleotidyltransferase</keyword>
<proteinExistence type="inferred from homology"/>
<evidence type="ECO:0000256" key="4">
    <source>
        <dbReference type="ARBA" id="ARBA00022679"/>
    </source>
</evidence>
<dbReference type="SUPFAM" id="SSF64484">
    <property type="entry name" value="beta and beta-prime subunits of DNA dependent RNA-polymerase"/>
    <property type="match status" value="1"/>
</dbReference>